<evidence type="ECO:0000313" key="2">
    <source>
        <dbReference type="EMBL" id="VYS73185.1"/>
    </source>
</evidence>
<feature type="transmembrane region" description="Helical" evidence="1">
    <location>
        <begin position="241"/>
        <end position="259"/>
    </location>
</feature>
<evidence type="ECO:0000256" key="1">
    <source>
        <dbReference type="SAM" id="Phobius"/>
    </source>
</evidence>
<dbReference type="EMBL" id="CACRSS010000001">
    <property type="protein sequence ID" value="VYS73185.1"/>
    <property type="molecule type" value="Genomic_DNA"/>
</dbReference>
<keyword evidence="1" id="KW-1133">Transmembrane helix</keyword>
<name>A0A6N2QZH9_9BACT</name>
<dbReference type="Pfam" id="PF05656">
    <property type="entry name" value="DUF805"/>
    <property type="match status" value="1"/>
</dbReference>
<evidence type="ECO:0008006" key="3">
    <source>
        <dbReference type="Google" id="ProtNLM"/>
    </source>
</evidence>
<organism evidence="2">
    <name type="scientific">Akkermansia muciniphila</name>
    <dbReference type="NCBI Taxonomy" id="239935"/>
    <lineage>
        <taxon>Bacteria</taxon>
        <taxon>Pseudomonadati</taxon>
        <taxon>Verrucomicrobiota</taxon>
        <taxon>Verrucomicrobiia</taxon>
        <taxon>Verrucomicrobiales</taxon>
        <taxon>Akkermansiaceae</taxon>
        <taxon>Akkermansia</taxon>
    </lineage>
</organism>
<feature type="transmembrane region" description="Helical" evidence="1">
    <location>
        <begin position="207"/>
        <end position="229"/>
    </location>
</feature>
<sequence length="308" mass="34817">MCGDGLLSCVRMGAGCGGRECLPFNLRRHVFLHVSVLFPGAACAGMCSRQQPVRHFRANRGKNGRKEVIVKRYYYHTPDGELHGPSDFDFLVREVRYAGLPLGLMVREERSEDWIWIGDIPGAPPEWKLLKERYSGTGEWMKVGKIWKCGRRSRFKWFFSLLVMQSRSSRREAAVAYGALLASAPLVWIVCFCGACDVFEPLPFGMLFALLSGLLLLFFFLFCFIALGVRRFHDAGLDGGWLAIVWPVWIAVLICSFKGKFLAMSFCWDLVGGIFTGIAVLTAPVLFSLLLPEQKRKNIYGEPSWNRK</sequence>
<gene>
    <name evidence="2" type="ORF">AMLFYP55_00067</name>
</gene>
<accession>A0A6N2QZH9</accession>
<keyword evidence="1" id="KW-0472">Membrane</keyword>
<keyword evidence="1" id="KW-0812">Transmembrane</keyword>
<feature type="transmembrane region" description="Helical" evidence="1">
    <location>
        <begin position="271"/>
        <end position="291"/>
    </location>
</feature>
<reference evidence="2" key="1">
    <citation type="submission" date="2019-11" db="EMBL/GenBank/DDBJ databases">
        <authorList>
            <person name="Feng L."/>
        </authorList>
    </citation>
    <scope>NUCLEOTIDE SEQUENCE</scope>
    <source>
        <strain evidence="2">AMuciniphilaLFYP55</strain>
    </source>
</reference>
<dbReference type="InterPro" id="IPR008523">
    <property type="entry name" value="DUF805"/>
</dbReference>
<feature type="transmembrane region" description="Helical" evidence="1">
    <location>
        <begin position="174"/>
        <end position="195"/>
    </location>
</feature>
<protein>
    <recommendedName>
        <fullName evidence="3">DUF805 domain-containing protein</fullName>
    </recommendedName>
</protein>
<proteinExistence type="predicted"/>
<dbReference type="GO" id="GO:0016020">
    <property type="term" value="C:membrane"/>
    <property type="evidence" value="ECO:0007669"/>
    <property type="project" value="InterPro"/>
</dbReference>
<dbReference type="AlphaFoldDB" id="A0A6N2QZH9"/>